<protein>
    <submittedName>
        <fullName evidence="1">8636_t:CDS:1</fullName>
    </submittedName>
</protein>
<reference evidence="1 2" key="1">
    <citation type="submission" date="2021-06" db="EMBL/GenBank/DDBJ databases">
        <authorList>
            <person name="Kallberg Y."/>
            <person name="Tangrot J."/>
            <person name="Rosling A."/>
        </authorList>
    </citation>
    <scope>NUCLEOTIDE SEQUENCE [LARGE SCALE GENOMIC DNA]</scope>
    <source>
        <strain evidence="1 2">120-4 pot B 10/14</strain>
    </source>
</reference>
<feature type="non-terminal residue" evidence="1">
    <location>
        <position position="78"/>
    </location>
</feature>
<accession>A0ABN7XMM9</accession>
<dbReference type="Proteomes" id="UP000789901">
    <property type="component" value="Unassembled WGS sequence"/>
</dbReference>
<dbReference type="EMBL" id="CAJVQB010161334">
    <property type="protein sequence ID" value="CAG8856561.1"/>
    <property type="molecule type" value="Genomic_DNA"/>
</dbReference>
<proteinExistence type="predicted"/>
<comment type="caution">
    <text evidence="1">The sequence shown here is derived from an EMBL/GenBank/DDBJ whole genome shotgun (WGS) entry which is preliminary data.</text>
</comment>
<sequence length="78" mass="9230">MLENNEVPKTHGYLNNLQQKEICKYAQQNPNTKYVAKNQFHHRPVKFSRLELAIRTWVQQIVATNMSLNDHLLRKKGI</sequence>
<evidence type="ECO:0000313" key="2">
    <source>
        <dbReference type="Proteomes" id="UP000789901"/>
    </source>
</evidence>
<name>A0ABN7XMM9_GIGMA</name>
<evidence type="ECO:0000313" key="1">
    <source>
        <dbReference type="EMBL" id="CAG8856561.1"/>
    </source>
</evidence>
<organism evidence="1 2">
    <name type="scientific">Gigaspora margarita</name>
    <dbReference type="NCBI Taxonomy" id="4874"/>
    <lineage>
        <taxon>Eukaryota</taxon>
        <taxon>Fungi</taxon>
        <taxon>Fungi incertae sedis</taxon>
        <taxon>Mucoromycota</taxon>
        <taxon>Glomeromycotina</taxon>
        <taxon>Glomeromycetes</taxon>
        <taxon>Diversisporales</taxon>
        <taxon>Gigasporaceae</taxon>
        <taxon>Gigaspora</taxon>
    </lineage>
</organism>
<keyword evidence="2" id="KW-1185">Reference proteome</keyword>
<feature type="non-terminal residue" evidence="1">
    <location>
        <position position="1"/>
    </location>
</feature>
<gene>
    <name evidence="1" type="ORF">GMARGA_LOCUS45382</name>
</gene>